<dbReference type="EMBL" id="JBHUMR010000007">
    <property type="protein sequence ID" value="MFD2616404.1"/>
    <property type="molecule type" value="Genomic_DNA"/>
</dbReference>
<dbReference type="Pfam" id="PF07690">
    <property type="entry name" value="MFS_1"/>
    <property type="match status" value="1"/>
</dbReference>
<dbReference type="CDD" id="cd17489">
    <property type="entry name" value="MFS_YfcJ_like"/>
    <property type="match status" value="1"/>
</dbReference>
<evidence type="ECO:0000256" key="1">
    <source>
        <dbReference type="ARBA" id="ARBA00004651"/>
    </source>
</evidence>
<dbReference type="SUPFAM" id="SSF103473">
    <property type="entry name" value="MFS general substrate transporter"/>
    <property type="match status" value="1"/>
</dbReference>
<keyword evidence="4 6" id="KW-1133">Transmembrane helix</keyword>
<feature type="transmembrane region" description="Helical" evidence="6">
    <location>
        <begin position="101"/>
        <end position="124"/>
    </location>
</feature>
<feature type="transmembrane region" description="Helical" evidence="6">
    <location>
        <begin position="216"/>
        <end position="240"/>
    </location>
</feature>
<gene>
    <name evidence="8" type="ORF">ACFSTF_03615</name>
</gene>
<feature type="transmembrane region" description="Helical" evidence="6">
    <location>
        <begin position="162"/>
        <end position="185"/>
    </location>
</feature>
<keyword evidence="5 6" id="KW-0472">Membrane</keyword>
<sequence>MQSSTSRLWTGQFIMIILTSFIFFLALQMLTAGFPAYITEITQNPTKGGIMTTAFMLAAIISRPVIGIIMHKVNLKKILSFMLIGVLFTLVISYNQSSMTFLVVLRLLQGISFGVATTLLATMATNIIPNHRIGEGIGYFGISTSLGTTLGPMVALTLLHHFTFNTLIFVNIGLLVLTCLFSFIIKQETPVVPLEKPMKKTNQHSSIWQYAFDKRALLPCFLVFIFYITFSGIVNFINGISNETHLAGKVSLFFLINAIVTLAIRPFSGKIYDQKGHKYLIIPASICGIIGLILISITQHFSLLFVAAVFYGIAYGIMQPTFQAWAVSLVSPDKKGTANAMAFSFMDLGMAFGASTLGGVAGQIGYRSMYGFSSILIVLLIILYLLALKKLSHRAKGELSIGKQRA</sequence>
<evidence type="ECO:0000256" key="3">
    <source>
        <dbReference type="ARBA" id="ARBA00022692"/>
    </source>
</evidence>
<feature type="transmembrane region" description="Helical" evidence="6">
    <location>
        <begin position="370"/>
        <end position="388"/>
    </location>
</feature>
<feature type="transmembrane region" description="Helical" evidence="6">
    <location>
        <begin position="50"/>
        <end position="71"/>
    </location>
</feature>
<evidence type="ECO:0000256" key="5">
    <source>
        <dbReference type="ARBA" id="ARBA00023136"/>
    </source>
</evidence>
<feature type="domain" description="Major facilitator superfamily (MFS) profile" evidence="7">
    <location>
        <begin position="12"/>
        <end position="391"/>
    </location>
</feature>
<dbReference type="RefSeq" id="WP_141189828.1">
    <property type="nucleotide sequence ID" value="NZ_JBHUMR010000007.1"/>
</dbReference>
<dbReference type="Proteomes" id="UP001597458">
    <property type="component" value="Unassembled WGS sequence"/>
</dbReference>
<dbReference type="Gene3D" id="1.20.1250.20">
    <property type="entry name" value="MFS general substrate transporter like domains"/>
    <property type="match status" value="1"/>
</dbReference>
<feature type="transmembrane region" description="Helical" evidence="6">
    <location>
        <begin position="279"/>
        <end position="297"/>
    </location>
</feature>
<reference evidence="9" key="1">
    <citation type="journal article" date="2019" name="Int. J. Syst. Evol. Microbiol.">
        <title>The Global Catalogue of Microorganisms (GCM) 10K type strain sequencing project: providing services to taxonomists for standard genome sequencing and annotation.</title>
        <authorList>
            <consortium name="The Broad Institute Genomics Platform"/>
            <consortium name="The Broad Institute Genome Sequencing Center for Infectious Disease"/>
            <person name="Wu L."/>
            <person name="Ma J."/>
        </authorList>
    </citation>
    <scope>NUCLEOTIDE SEQUENCE [LARGE SCALE GENOMIC DNA]</scope>
    <source>
        <strain evidence="9">TISTR 2241</strain>
    </source>
</reference>
<evidence type="ECO:0000313" key="9">
    <source>
        <dbReference type="Proteomes" id="UP001597458"/>
    </source>
</evidence>
<comment type="caution">
    <text evidence="8">The sequence shown here is derived from an EMBL/GenBank/DDBJ whole genome shotgun (WGS) entry which is preliminary data.</text>
</comment>
<dbReference type="InterPro" id="IPR052714">
    <property type="entry name" value="MFS_Exporter"/>
</dbReference>
<evidence type="ECO:0000313" key="8">
    <source>
        <dbReference type="EMBL" id="MFD2616404.1"/>
    </source>
</evidence>
<keyword evidence="3 6" id="KW-0812">Transmembrane</keyword>
<accession>A0ABW5PMH5</accession>
<feature type="transmembrane region" description="Helical" evidence="6">
    <location>
        <begin position="303"/>
        <end position="330"/>
    </location>
</feature>
<proteinExistence type="predicted"/>
<dbReference type="InterPro" id="IPR020846">
    <property type="entry name" value="MFS_dom"/>
</dbReference>
<dbReference type="InterPro" id="IPR036259">
    <property type="entry name" value="MFS_trans_sf"/>
</dbReference>
<name>A0ABW5PMH5_9BACI</name>
<dbReference type="InterPro" id="IPR011701">
    <property type="entry name" value="MFS"/>
</dbReference>
<organism evidence="8 9">
    <name type="scientific">Terrilactibacillus laevilacticus</name>
    <dbReference type="NCBI Taxonomy" id="1380157"/>
    <lineage>
        <taxon>Bacteria</taxon>
        <taxon>Bacillati</taxon>
        <taxon>Bacillota</taxon>
        <taxon>Bacilli</taxon>
        <taxon>Bacillales</taxon>
        <taxon>Bacillaceae</taxon>
        <taxon>Terrilactibacillus</taxon>
    </lineage>
</organism>
<dbReference type="PROSITE" id="PS50850">
    <property type="entry name" value="MFS"/>
    <property type="match status" value="1"/>
</dbReference>
<keyword evidence="9" id="KW-1185">Reference proteome</keyword>
<feature type="transmembrane region" description="Helical" evidence="6">
    <location>
        <begin position="136"/>
        <end position="156"/>
    </location>
</feature>
<feature type="transmembrane region" description="Helical" evidence="6">
    <location>
        <begin position="246"/>
        <end position="267"/>
    </location>
</feature>
<feature type="transmembrane region" description="Helical" evidence="6">
    <location>
        <begin position="12"/>
        <end position="38"/>
    </location>
</feature>
<keyword evidence="2" id="KW-0813">Transport</keyword>
<feature type="transmembrane region" description="Helical" evidence="6">
    <location>
        <begin position="342"/>
        <end position="364"/>
    </location>
</feature>
<evidence type="ECO:0000259" key="7">
    <source>
        <dbReference type="PROSITE" id="PS50850"/>
    </source>
</evidence>
<protein>
    <submittedName>
        <fullName evidence="8">MFS transporter</fullName>
    </submittedName>
</protein>
<dbReference type="PANTHER" id="PTHR23531:SF1">
    <property type="entry name" value="QUINOLENE RESISTANCE PROTEIN NORA"/>
    <property type="match status" value="1"/>
</dbReference>
<evidence type="ECO:0000256" key="6">
    <source>
        <dbReference type="SAM" id="Phobius"/>
    </source>
</evidence>
<evidence type="ECO:0000256" key="2">
    <source>
        <dbReference type="ARBA" id="ARBA00022448"/>
    </source>
</evidence>
<feature type="transmembrane region" description="Helical" evidence="6">
    <location>
        <begin position="78"/>
        <end position="95"/>
    </location>
</feature>
<dbReference type="PANTHER" id="PTHR23531">
    <property type="entry name" value="QUINOLENE RESISTANCE PROTEIN NORA"/>
    <property type="match status" value="1"/>
</dbReference>
<comment type="subcellular location">
    <subcellularLocation>
        <location evidence="1">Cell membrane</location>
        <topology evidence="1">Multi-pass membrane protein</topology>
    </subcellularLocation>
</comment>
<evidence type="ECO:0000256" key="4">
    <source>
        <dbReference type="ARBA" id="ARBA00022989"/>
    </source>
</evidence>